<protein>
    <submittedName>
        <fullName evidence="1">Uncharacterized protein</fullName>
    </submittedName>
</protein>
<evidence type="ECO:0000313" key="2">
    <source>
        <dbReference type="Proteomes" id="UP000324222"/>
    </source>
</evidence>
<comment type="caution">
    <text evidence="1">The sequence shown here is derived from an EMBL/GenBank/DDBJ whole genome shotgun (WGS) entry which is preliminary data.</text>
</comment>
<organism evidence="1 2">
    <name type="scientific">Portunus trituberculatus</name>
    <name type="common">Swimming crab</name>
    <name type="synonym">Neptunus trituberculatus</name>
    <dbReference type="NCBI Taxonomy" id="210409"/>
    <lineage>
        <taxon>Eukaryota</taxon>
        <taxon>Metazoa</taxon>
        <taxon>Ecdysozoa</taxon>
        <taxon>Arthropoda</taxon>
        <taxon>Crustacea</taxon>
        <taxon>Multicrustacea</taxon>
        <taxon>Malacostraca</taxon>
        <taxon>Eumalacostraca</taxon>
        <taxon>Eucarida</taxon>
        <taxon>Decapoda</taxon>
        <taxon>Pleocyemata</taxon>
        <taxon>Brachyura</taxon>
        <taxon>Eubrachyura</taxon>
        <taxon>Portunoidea</taxon>
        <taxon>Portunidae</taxon>
        <taxon>Portuninae</taxon>
        <taxon>Portunus</taxon>
    </lineage>
</organism>
<reference evidence="1 2" key="1">
    <citation type="submission" date="2019-05" db="EMBL/GenBank/DDBJ databases">
        <title>Another draft genome of Portunus trituberculatus and its Hox gene families provides insights of decapod evolution.</title>
        <authorList>
            <person name="Jeong J.-H."/>
            <person name="Song I."/>
            <person name="Kim S."/>
            <person name="Choi T."/>
            <person name="Kim D."/>
            <person name="Ryu S."/>
            <person name="Kim W."/>
        </authorList>
    </citation>
    <scope>NUCLEOTIDE SEQUENCE [LARGE SCALE GENOMIC DNA]</scope>
    <source>
        <tissue evidence="1">Muscle</tissue>
    </source>
</reference>
<dbReference type="EMBL" id="VSRR010018489">
    <property type="protein sequence ID" value="MPC61384.1"/>
    <property type="molecule type" value="Genomic_DNA"/>
</dbReference>
<proteinExistence type="predicted"/>
<keyword evidence="2" id="KW-1185">Reference proteome</keyword>
<sequence>MVTPWLHITTTIWLHNNLLHGNPSHHHCPGSVHGSHSPLHVPSTSHPSMSLAMVYFVRSFQKPVVQWYGTLSPYSQACRGVWFLLPLFAYGVHIT</sequence>
<evidence type="ECO:0000313" key="1">
    <source>
        <dbReference type="EMBL" id="MPC61384.1"/>
    </source>
</evidence>
<accession>A0A5B7GXS2</accession>
<dbReference type="Proteomes" id="UP000324222">
    <property type="component" value="Unassembled WGS sequence"/>
</dbReference>
<dbReference type="AlphaFoldDB" id="A0A5B7GXS2"/>
<name>A0A5B7GXS2_PORTR</name>
<gene>
    <name evidence="1" type="ORF">E2C01_055456</name>
</gene>